<accession>A0A6C0AU31</accession>
<keyword evidence="1" id="KW-1133">Transmembrane helix</keyword>
<evidence type="ECO:0000313" key="2">
    <source>
        <dbReference type="EMBL" id="QHS83324.1"/>
    </source>
</evidence>
<organism evidence="2">
    <name type="scientific">viral metagenome</name>
    <dbReference type="NCBI Taxonomy" id="1070528"/>
    <lineage>
        <taxon>unclassified sequences</taxon>
        <taxon>metagenomes</taxon>
        <taxon>organismal metagenomes</taxon>
    </lineage>
</organism>
<protein>
    <recommendedName>
        <fullName evidence="3">JmjC domain-containing protein</fullName>
    </recommendedName>
</protein>
<keyword evidence="1" id="KW-0472">Membrane</keyword>
<name>A0A6C0AU31_9ZZZZ</name>
<evidence type="ECO:0000256" key="1">
    <source>
        <dbReference type="SAM" id="Phobius"/>
    </source>
</evidence>
<dbReference type="AlphaFoldDB" id="A0A6C0AU31"/>
<dbReference type="EMBL" id="MN738752">
    <property type="protein sequence ID" value="QHS83324.1"/>
    <property type="molecule type" value="Genomic_DNA"/>
</dbReference>
<dbReference type="SUPFAM" id="SSF51197">
    <property type="entry name" value="Clavaminate synthase-like"/>
    <property type="match status" value="1"/>
</dbReference>
<proteinExistence type="predicted"/>
<dbReference type="Gene3D" id="2.60.120.650">
    <property type="entry name" value="Cupin"/>
    <property type="match status" value="1"/>
</dbReference>
<sequence length="320" mass="37671">MKNDFNNIVIIIKMILTDIILFICIFFIYIHFLHEWKICESLELFETDYSDYYEFLSVCRLKQPFVCKYYLHNDDILNINWDILNDIHIYNQNDSSDVMGSYYTLLSLMDKGPFYTQHNHDAIASSDIYDTLNTNSQFLKPISNIQTSYDIHIGSEGVTTKLQYHNSSSLFLLGIKGTQTIRLIPWSSIQRDNIDFIHYEFTSEKNVWDKPFENMIEVSLQKGQLLFVPPYWWYSCKHGYQSHLLSMSYISLINSVTHIPYKIQSFIQQQNVLPAYSVIKKESVKHTSHEVDIDKQKPIVENVVKNTIDEIIDDIVNKQK</sequence>
<feature type="transmembrane region" description="Helical" evidence="1">
    <location>
        <begin position="7"/>
        <end position="32"/>
    </location>
</feature>
<evidence type="ECO:0008006" key="3">
    <source>
        <dbReference type="Google" id="ProtNLM"/>
    </source>
</evidence>
<reference evidence="2" key="1">
    <citation type="journal article" date="2020" name="Nature">
        <title>Giant virus diversity and host interactions through global metagenomics.</title>
        <authorList>
            <person name="Schulz F."/>
            <person name="Roux S."/>
            <person name="Paez-Espino D."/>
            <person name="Jungbluth S."/>
            <person name="Walsh D.A."/>
            <person name="Denef V.J."/>
            <person name="McMahon K.D."/>
            <person name="Konstantinidis K.T."/>
            <person name="Eloe-Fadrosh E.A."/>
            <person name="Kyrpides N.C."/>
            <person name="Woyke T."/>
        </authorList>
    </citation>
    <scope>NUCLEOTIDE SEQUENCE</scope>
    <source>
        <strain evidence="2">GVMAG-S-ERX555943-30</strain>
    </source>
</reference>
<keyword evidence="1" id="KW-0812">Transmembrane</keyword>